<reference evidence="4 5" key="1">
    <citation type="submission" date="2024-09" db="EMBL/GenBank/DDBJ databases">
        <authorList>
            <person name="Sun Q."/>
            <person name="Mori K."/>
        </authorList>
    </citation>
    <scope>NUCLEOTIDE SEQUENCE [LARGE SCALE GENOMIC DNA]</scope>
    <source>
        <strain evidence="4 5">CCM 7650</strain>
    </source>
</reference>
<keyword evidence="5" id="KW-1185">Reference proteome</keyword>
<dbReference type="InterPro" id="IPR046947">
    <property type="entry name" value="LytR-like"/>
</dbReference>
<dbReference type="SMART" id="SM00448">
    <property type="entry name" value="REC"/>
    <property type="match status" value="1"/>
</dbReference>
<sequence length="261" mass="30577">MMKVLIVEDEKHNAGKLKRKLQLVGRDIEVLDVTETIEETVNWLKNHQEPDLIFLDIELSDGQSFEIFKRIRVDCPIIFTTAYDEYALKAFELNSIDYLLKPIKEEELSKALAKLENLKKSLGGKLQSHGAFFEKLLEDLKSSIAVHQPKRDRFLSKMGQRLVSVDLKDIAYFFSRNKISHIRTKDGKDYVLDYTMDDIQQMLESTRFFRLNRQVIASIESIDKTNFYFNNKLKISLIPVFEEEVLVSRERAAEYKKWMGE</sequence>
<dbReference type="SMART" id="SM00850">
    <property type="entry name" value="LytTR"/>
    <property type="match status" value="1"/>
</dbReference>
<dbReference type="Pfam" id="PF04397">
    <property type="entry name" value="LytTR"/>
    <property type="match status" value="1"/>
</dbReference>
<protein>
    <submittedName>
        <fullName evidence="4">LytR/AlgR family response regulator transcription factor</fullName>
    </submittedName>
</protein>
<evidence type="ECO:0000313" key="5">
    <source>
        <dbReference type="Proteomes" id="UP001589797"/>
    </source>
</evidence>
<keyword evidence="1" id="KW-0597">Phosphoprotein</keyword>
<evidence type="ECO:0000256" key="1">
    <source>
        <dbReference type="PROSITE-ProRule" id="PRU00169"/>
    </source>
</evidence>
<dbReference type="Proteomes" id="UP001589797">
    <property type="component" value="Unassembled WGS sequence"/>
</dbReference>
<feature type="domain" description="Response regulatory" evidence="2">
    <location>
        <begin position="3"/>
        <end position="116"/>
    </location>
</feature>
<feature type="domain" description="HTH LytTR-type" evidence="3">
    <location>
        <begin position="154"/>
        <end position="261"/>
    </location>
</feature>
<dbReference type="PANTHER" id="PTHR37299">
    <property type="entry name" value="TRANSCRIPTIONAL REGULATOR-RELATED"/>
    <property type="match status" value="1"/>
</dbReference>
<dbReference type="PANTHER" id="PTHR37299:SF1">
    <property type="entry name" value="STAGE 0 SPORULATION PROTEIN A HOMOLOG"/>
    <property type="match status" value="1"/>
</dbReference>
<evidence type="ECO:0000259" key="2">
    <source>
        <dbReference type="PROSITE" id="PS50110"/>
    </source>
</evidence>
<dbReference type="RefSeq" id="WP_382387702.1">
    <property type="nucleotide sequence ID" value="NZ_JBHLWI010000029.1"/>
</dbReference>
<dbReference type="EMBL" id="JBHLWI010000029">
    <property type="protein sequence ID" value="MFC0263229.1"/>
    <property type="molecule type" value="Genomic_DNA"/>
</dbReference>
<gene>
    <name evidence="4" type="ORF">ACFFIP_11085</name>
</gene>
<dbReference type="Gene3D" id="3.40.50.2300">
    <property type="match status" value="1"/>
</dbReference>
<dbReference type="InterPro" id="IPR007492">
    <property type="entry name" value="LytTR_DNA-bd_dom"/>
</dbReference>
<dbReference type="Gene3D" id="2.40.50.1020">
    <property type="entry name" value="LytTr DNA-binding domain"/>
    <property type="match status" value="1"/>
</dbReference>
<dbReference type="InterPro" id="IPR011006">
    <property type="entry name" value="CheY-like_superfamily"/>
</dbReference>
<organism evidence="4 5">
    <name type="scientific">Fontibacter flavus</name>
    <dbReference type="NCBI Taxonomy" id="654838"/>
    <lineage>
        <taxon>Bacteria</taxon>
        <taxon>Pseudomonadati</taxon>
        <taxon>Bacteroidota</taxon>
        <taxon>Cytophagia</taxon>
        <taxon>Cytophagales</taxon>
        <taxon>Cyclobacteriaceae</taxon>
        <taxon>Fontibacter</taxon>
    </lineage>
</organism>
<feature type="modified residue" description="4-aspartylphosphate" evidence="1">
    <location>
        <position position="56"/>
    </location>
</feature>
<accession>A0ABV6FUE2</accession>
<evidence type="ECO:0000313" key="4">
    <source>
        <dbReference type="EMBL" id="MFC0263229.1"/>
    </source>
</evidence>
<comment type="caution">
    <text evidence="4">The sequence shown here is derived from an EMBL/GenBank/DDBJ whole genome shotgun (WGS) entry which is preliminary data.</text>
</comment>
<dbReference type="PROSITE" id="PS50110">
    <property type="entry name" value="RESPONSE_REGULATORY"/>
    <property type="match status" value="1"/>
</dbReference>
<evidence type="ECO:0000259" key="3">
    <source>
        <dbReference type="PROSITE" id="PS50930"/>
    </source>
</evidence>
<proteinExistence type="predicted"/>
<dbReference type="PROSITE" id="PS50930">
    <property type="entry name" value="HTH_LYTTR"/>
    <property type="match status" value="1"/>
</dbReference>
<name>A0ABV6FUE2_9BACT</name>
<dbReference type="Pfam" id="PF00072">
    <property type="entry name" value="Response_reg"/>
    <property type="match status" value="1"/>
</dbReference>
<dbReference type="InterPro" id="IPR001789">
    <property type="entry name" value="Sig_transdc_resp-reg_receiver"/>
</dbReference>
<dbReference type="SUPFAM" id="SSF52172">
    <property type="entry name" value="CheY-like"/>
    <property type="match status" value="1"/>
</dbReference>